<comment type="similarity">
    <text evidence="2 12">Belongs to the cytochrome ubiquinol oxidase subunit 1 family.</text>
</comment>
<evidence type="ECO:0000256" key="4">
    <source>
        <dbReference type="ARBA" id="ARBA00022475"/>
    </source>
</evidence>
<dbReference type="InterPro" id="IPR002585">
    <property type="entry name" value="Cyt-d_ubiquinol_oxidase_su_1"/>
</dbReference>
<evidence type="ECO:0000256" key="9">
    <source>
        <dbReference type="ARBA" id="ARBA00022989"/>
    </source>
</evidence>
<organism evidence="13 14">
    <name type="scientific">Eiseniibacteriota bacterium</name>
    <dbReference type="NCBI Taxonomy" id="2212470"/>
    <lineage>
        <taxon>Bacteria</taxon>
        <taxon>Candidatus Eiseniibacteriota</taxon>
    </lineage>
</organism>
<dbReference type="EMBL" id="VBOZ01000009">
    <property type="protein sequence ID" value="TMQ66233.1"/>
    <property type="molecule type" value="Genomic_DNA"/>
</dbReference>
<feature type="transmembrane region" description="Helical" evidence="12">
    <location>
        <begin position="183"/>
        <end position="205"/>
    </location>
</feature>
<feature type="transmembrane region" description="Helical" evidence="12">
    <location>
        <begin position="52"/>
        <end position="71"/>
    </location>
</feature>
<feature type="transmembrane region" description="Helical" evidence="12">
    <location>
        <begin position="323"/>
        <end position="346"/>
    </location>
</feature>
<evidence type="ECO:0000256" key="7">
    <source>
        <dbReference type="ARBA" id="ARBA00022723"/>
    </source>
</evidence>
<protein>
    <submittedName>
        <fullName evidence="13">Cytochrome ubiquinol oxidase subunit I</fullName>
    </submittedName>
</protein>
<dbReference type="GO" id="GO:0020037">
    <property type="term" value="F:heme binding"/>
    <property type="evidence" value="ECO:0007669"/>
    <property type="project" value="TreeGrafter"/>
</dbReference>
<feature type="transmembrane region" description="Helical" evidence="12">
    <location>
        <begin position="127"/>
        <end position="145"/>
    </location>
</feature>
<feature type="transmembrane region" description="Helical" evidence="12">
    <location>
        <begin position="217"/>
        <end position="235"/>
    </location>
</feature>
<evidence type="ECO:0000256" key="11">
    <source>
        <dbReference type="ARBA" id="ARBA00023136"/>
    </source>
</evidence>
<feature type="transmembrane region" description="Helical" evidence="12">
    <location>
        <begin position="91"/>
        <end position="115"/>
    </location>
</feature>
<evidence type="ECO:0000256" key="3">
    <source>
        <dbReference type="ARBA" id="ARBA00022448"/>
    </source>
</evidence>
<keyword evidence="7 12" id="KW-0479">Metal-binding</keyword>
<evidence type="ECO:0000256" key="6">
    <source>
        <dbReference type="ARBA" id="ARBA00022692"/>
    </source>
</evidence>
<feature type="transmembrane region" description="Helical" evidence="12">
    <location>
        <begin position="358"/>
        <end position="379"/>
    </location>
</feature>
<dbReference type="Proteomes" id="UP000317691">
    <property type="component" value="Unassembled WGS sequence"/>
</dbReference>
<keyword evidence="5 12" id="KW-0349">Heme</keyword>
<comment type="subcellular location">
    <subcellularLocation>
        <location evidence="1">Cell membrane</location>
        <topology evidence="1">Multi-pass membrane protein</topology>
    </subcellularLocation>
</comment>
<name>A0A538TRH9_UNCEI</name>
<keyword evidence="10 12" id="KW-0408">Iron</keyword>
<proteinExistence type="inferred from homology"/>
<dbReference type="GO" id="GO:0009055">
    <property type="term" value="F:electron transfer activity"/>
    <property type="evidence" value="ECO:0007669"/>
    <property type="project" value="UniProtKB-UniRule"/>
</dbReference>
<dbReference type="PIRSF" id="PIRSF006446">
    <property type="entry name" value="Cyt_quinol_oxidase_1"/>
    <property type="match status" value="1"/>
</dbReference>
<keyword evidence="3 12" id="KW-0813">Transport</keyword>
<dbReference type="AlphaFoldDB" id="A0A538TRH9"/>
<keyword evidence="9 12" id="KW-1133">Transmembrane helix</keyword>
<sequence>MDEALAVHRLHFAFTITFHYLFPQLTMGLALLTLILKTVALRRRDERYNVAARFWAKIFGINFALGVVTGIPMEFQFGTNWADFSKAAGSVIGQTLAMEGVFSFFLESSFLGLFLFGERRLGQLGHWFASLMVFVGSWLSGYFIIATDAWMQHPVGHQVLPGGTIALRSFWALLLNPWAGWQYAHNMNGAVLTACFVMAGVGAYYLLTKQFVEQAKLFVRLAVTVGAISSIVQLFPTGDGQGRMIAEHQPAALAAMEGLFRSEEGAPLVIVGQPDMVRQRLDNPIVVPRLLSFLTYQRWHAHVKGLDAFPKRDWPDNIPLLYYAYHIMVGLGTFFIAIFCVAAFLLWRGALHGARWMLWILMLCVPFPYIANTAGWITAEVGRQPWLIYGVMRTAEGYSKNVSAGNGLFTLIGFMGLYTVLGILFLFLVRRELDHGPVAERASGSGPAGAPAQG</sequence>
<dbReference type="GO" id="GO:0019646">
    <property type="term" value="P:aerobic electron transport chain"/>
    <property type="evidence" value="ECO:0007669"/>
    <property type="project" value="InterPro"/>
</dbReference>
<reference evidence="13 14" key="1">
    <citation type="journal article" date="2019" name="Nat. Microbiol.">
        <title>Mediterranean grassland soil C-N compound turnover is dependent on rainfall and depth, and is mediated by genomically divergent microorganisms.</title>
        <authorList>
            <person name="Diamond S."/>
            <person name="Andeer P.F."/>
            <person name="Li Z."/>
            <person name="Crits-Christoph A."/>
            <person name="Burstein D."/>
            <person name="Anantharaman K."/>
            <person name="Lane K.R."/>
            <person name="Thomas B.C."/>
            <person name="Pan C."/>
            <person name="Northen T.R."/>
            <person name="Banfield J.F."/>
        </authorList>
    </citation>
    <scope>NUCLEOTIDE SEQUENCE [LARGE SCALE GENOMIC DNA]</scope>
    <source>
        <strain evidence="13">WS_9</strain>
    </source>
</reference>
<evidence type="ECO:0000256" key="10">
    <source>
        <dbReference type="ARBA" id="ARBA00023004"/>
    </source>
</evidence>
<keyword evidence="8 12" id="KW-0249">Electron transport</keyword>
<evidence type="ECO:0000256" key="5">
    <source>
        <dbReference type="ARBA" id="ARBA00022617"/>
    </source>
</evidence>
<dbReference type="PANTHER" id="PTHR30365">
    <property type="entry name" value="CYTOCHROME D UBIQUINOL OXIDASE"/>
    <property type="match status" value="1"/>
</dbReference>
<feature type="transmembrane region" description="Helical" evidence="12">
    <location>
        <begin position="408"/>
        <end position="429"/>
    </location>
</feature>
<dbReference type="Pfam" id="PF01654">
    <property type="entry name" value="Cyt_bd_oxida_I"/>
    <property type="match status" value="1"/>
</dbReference>
<dbReference type="GO" id="GO:0016682">
    <property type="term" value="F:oxidoreductase activity, acting on diphenols and related substances as donors, oxygen as acceptor"/>
    <property type="evidence" value="ECO:0007669"/>
    <property type="project" value="TreeGrafter"/>
</dbReference>
<dbReference type="GO" id="GO:0005886">
    <property type="term" value="C:plasma membrane"/>
    <property type="evidence" value="ECO:0007669"/>
    <property type="project" value="UniProtKB-SubCell"/>
</dbReference>
<feature type="transmembrane region" description="Helical" evidence="12">
    <location>
        <begin position="20"/>
        <end position="40"/>
    </location>
</feature>
<evidence type="ECO:0000256" key="2">
    <source>
        <dbReference type="ARBA" id="ARBA00009819"/>
    </source>
</evidence>
<evidence type="ECO:0000256" key="8">
    <source>
        <dbReference type="ARBA" id="ARBA00022982"/>
    </source>
</evidence>
<keyword evidence="6 12" id="KW-0812">Transmembrane</keyword>
<evidence type="ECO:0000256" key="12">
    <source>
        <dbReference type="PIRNR" id="PIRNR006446"/>
    </source>
</evidence>
<accession>A0A538TRH9</accession>
<evidence type="ECO:0000256" key="1">
    <source>
        <dbReference type="ARBA" id="ARBA00004651"/>
    </source>
</evidence>
<evidence type="ECO:0000313" key="13">
    <source>
        <dbReference type="EMBL" id="TMQ66233.1"/>
    </source>
</evidence>
<dbReference type="GO" id="GO:0046872">
    <property type="term" value="F:metal ion binding"/>
    <property type="evidence" value="ECO:0007669"/>
    <property type="project" value="UniProtKB-UniRule"/>
</dbReference>
<dbReference type="PANTHER" id="PTHR30365:SF14">
    <property type="entry name" value="CYTOCHROME BD MENAQUINOL OXIDASE SUBUNIT I-RELATED"/>
    <property type="match status" value="1"/>
</dbReference>
<keyword evidence="11 12" id="KW-0472">Membrane</keyword>
<gene>
    <name evidence="13" type="ORF">E6K79_02450</name>
</gene>
<dbReference type="GO" id="GO:0070069">
    <property type="term" value="C:cytochrome complex"/>
    <property type="evidence" value="ECO:0007669"/>
    <property type="project" value="UniProtKB-UniRule"/>
</dbReference>
<comment type="caution">
    <text evidence="13">The sequence shown here is derived from an EMBL/GenBank/DDBJ whole genome shotgun (WGS) entry which is preliminary data.</text>
</comment>
<evidence type="ECO:0000313" key="14">
    <source>
        <dbReference type="Proteomes" id="UP000317691"/>
    </source>
</evidence>
<keyword evidence="4 12" id="KW-1003">Cell membrane</keyword>